<comment type="caution">
    <text evidence="2">The sequence shown here is derived from an EMBL/GenBank/DDBJ whole genome shotgun (WGS) entry which is preliminary data.</text>
</comment>
<name>A0ABV6CFW4_9RHOB</name>
<protein>
    <submittedName>
        <fullName evidence="2">DUF6691 family protein</fullName>
    </submittedName>
</protein>
<accession>A0ABV6CFW4</accession>
<evidence type="ECO:0000313" key="2">
    <source>
        <dbReference type="EMBL" id="MFC0199630.1"/>
    </source>
</evidence>
<proteinExistence type="predicted"/>
<evidence type="ECO:0000313" key="3">
    <source>
        <dbReference type="Proteomes" id="UP001589795"/>
    </source>
</evidence>
<dbReference type="Pfam" id="PF20398">
    <property type="entry name" value="DUF6691"/>
    <property type="match status" value="1"/>
</dbReference>
<evidence type="ECO:0000256" key="1">
    <source>
        <dbReference type="SAM" id="Phobius"/>
    </source>
</evidence>
<feature type="transmembrane region" description="Helical" evidence="1">
    <location>
        <begin position="64"/>
        <end position="87"/>
    </location>
</feature>
<organism evidence="2 3">
    <name type="scientific">Paracoccus rhizosphaerae</name>
    <dbReference type="NCBI Taxonomy" id="1133347"/>
    <lineage>
        <taxon>Bacteria</taxon>
        <taxon>Pseudomonadati</taxon>
        <taxon>Pseudomonadota</taxon>
        <taxon>Alphaproteobacteria</taxon>
        <taxon>Rhodobacterales</taxon>
        <taxon>Paracoccaceae</taxon>
        <taxon>Paracoccus</taxon>
    </lineage>
</organism>
<keyword evidence="1" id="KW-0812">Transmembrane</keyword>
<dbReference type="Proteomes" id="UP001589795">
    <property type="component" value="Unassembled WGS sequence"/>
</dbReference>
<keyword evidence="1" id="KW-0472">Membrane</keyword>
<feature type="transmembrane region" description="Helical" evidence="1">
    <location>
        <begin position="33"/>
        <end position="52"/>
    </location>
</feature>
<keyword evidence="1" id="KW-1133">Transmembrane helix</keyword>
<dbReference type="RefSeq" id="WP_322630180.1">
    <property type="nucleotide sequence ID" value="NZ_JAOTBE010000008.1"/>
</dbReference>
<reference evidence="2 3" key="1">
    <citation type="submission" date="2024-09" db="EMBL/GenBank/DDBJ databases">
        <authorList>
            <person name="Sun Q."/>
            <person name="Mori K."/>
        </authorList>
    </citation>
    <scope>NUCLEOTIDE SEQUENCE [LARGE SCALE GENOMIC DNA]</scope>
    <source>
        <strain evidence="2 3">CCM 7904</strain>
    </source>
</reference>
<keyword evidence="3" id="KW-1185">Reference proteome</keyword>
<dbReference type="InterPro" id="IPR046513">
    <property type="entry name" value="DUF6691"/>
</dbReference>
<sequence>MWTHFSTWSQWVLRRVTIIVRRKRSQFDLPDSTAIDAPLLTGAAIFGMGWGLGGFCPGPAWTSLLIGSSGILIFLPAMLVGIVLAGFAKSSSSFASKGA</sequence>
<gene>
    <name evidence="2" type="ORF">ACFFIZ_04705</name>
</gene>
<dbReference type="EMBL" id="JBHLWQ010000050">
    <property type="protein sequence ID" value="MFC0199630.1"/>
    <property type="molecule type" value="Genomic_DNA"/>
</dbReference>